<keyword evidence="3" id="KW-1185">Reference proteome</keyword>
<feature type="region of interest" description="Disordered" evidence="1">
    <location>
        <begin position="736"/>
        <end position="755"/>
    </location>
</feature>
<dbReference type="GO" id="GO:0140053">
    <property type="term" value="P:mitochondrial gene expression"/>
    <property type="evidence" value="ECO:0007669"/>
    <property type="project" value="TreeGrafter"/>
</dbReference>
<dbReference type="Proteomes" id="UP000383932">
    <property type="component" value="Unassembled WGS sequence"/>
</dbReference>
<dbReference type="GO" id="GO:0003729">
    <property type="term" value="F:mRNA binding"/>
    <property type="evidence" value="ECO:0007669"/>
    <property type="project" value="TreeGrafter"/>
</dbReference>
<organism evidence="2 3">
    <name type="scientific">Ceratobasidium theobromae</name>
    <dbReference type="NCBI Taxonomy" id="1582974"/>
    <lineage>
        <taxon>Eukaryota</taxon>
        <taxon>Fungi</taxon>
        <taxon>Dikarya</taxon>
        <taxon>Basidiomycota</taxon>
        <taxon>Agaricomycotina</taxon>
        <taxon>Agaricomycetes</taxon>
        <taxon>Cantharellales</taxon>
        <taxon>Ceratobasidiaceae</taxon>
        <taxon>Ceratobasidium</taxon>
    </lineage>
</organism>
<gene>
    <name evidence="2" type="ORF">CTheo_2808</name>
</gene>
<comment type="caution">
    <text evidence="2">The sequence shown here is derived from an EMBL/GenBank/DDBJ whole genome shotgun (WGS) entry which is preliminary data.</text>
</comment>
<accession>A0A5N5QQ39</accession>
<dbReference type="AlphaFoldDB" id="A0A5N5QQ39"/>
<proteinExistence type="predicted"/>
<evidence type="ECO:0000313" key="2">
    <source>
        <dbReference type="EMBL" id="KAB5593728.1"/>
    </source>
</evidence>
<evidence type="ECO:0000313" key="3">
    <source>
        <dbReference type="Proteomes" id="UP000383932"/>
    </source>
</evidence>
<feature type="region of interest" description="Disordered" evidence="1">
    <location>
        <begin position="630"/>
        <end position="658"/>
    </location>
</feature>
<name>A0A5N5QQ39_9AGAM</name>
<sequence>MFNLSQSPAVASRMDELAGHPTRIFSAAQESPLNYSEEQLRALYRDLFASLPSITQSIEDSEPPPHSLYTLLERFQIKSDNRLYRALIDHISQALTFAAETELQLGLVLDSEWETILGGALDAGDLEYALKGLDVMKNYKAGLIENLDLRLLEHPYLVKNVNIFTQLNDKLTEGNPHRLSCFINSHLHSHPHGEPPILLIKSTQDLIHKLEAQGMPPSQAAYISVIRAYLDVSRDSSLSESPRSGTNPSEANARVHDLFAHMRYVAHPTPSLEAYSLVVAACARGRRVDPLRALELIQEIKQGIMSGRSEFTQPHIDVRSLVACYNGAIRACARAGPKFAGDAFQLAKELVQPDGIPVAGAIIDGIGPDRKTMTALMHSAKRMGDLARTRWILAEVLRVQGQILKERQVPESSEAILDEEIMVCAFQAYSAFRTPFKREMVQEKSEQMENAAPTERGQSTLVYAIPQSALEVLAEADALFSRIVAKLSASPDPLFVHVPISPRIINAYLGIYFSHASLERALAKFSEVYTSCALAEPNAYTFVDLLERLACAAGPDRSLALDKAIETWTNWQNWIRRAESGEIDSTLAEVTPRAIERVWAAIIRVHSLCDSMDTALALLREFVTKYPPASLKHQFPPTPSTHRPRLEHPTPDDPTQSLSTLLTTPAPRVGLLVRFTTPEQVTEPGVGPHLLFTDLALLHHRLVSRHSHRSADIAFLTWACKSYEFQLKRRREQALGVLKPPHSESKHRRNDPSYH</sequence>
<dbReference type="EMBL" id="SSOP01000031">
    <property type="protein sequence ID" value="KAB5593728.1"/>
    <property type="molecule type" value="Genomic_DNA"/>
</dbReference>
<dbReference type="OrthoDB" id="5588846at2759"/>
<protein>
    <submittedName>
        <fullName evidence="2">PPR domain containing protein</fullName>
    </submittedName>
</protein>
<dbReference type="Gene3D" id="1.25.40.10">
    <property type="entry name" value="Tetratricopeptide repeat domain"/>
    <property type="match status" value="1"/>
</dbReference>
<dbReference type="InterPro" id="IPR011990">
    <property type="entry name" value="TPR-like_helical_dom_sf"/>
</dbReference>
<dbReference type="PANTHER" id="PTHR47938:SF35">
    <property type="entry name" value="PENTATRICOPEPTIDE REPEAT-CONTAINING PROTEIN 4, MITOCHONDRIAL-RELATED"/>
    <property type="match status" value="1"/>
</dbReference>
<evidence type="ECO:0000256" key="1">
    <source>
        <dbReference type="SAM" id="MobiDB-lite"/>
    </source>
</evidence>
<reference evidence="2 3" key="1">
    <citation type="journal article" date="2019" name="Fungal Biol. Biotechnol.">
        <title>Draft genome sequence of fastidious pathogen Ceratobasidium theobromae, which causes vascular-streak dieback in Theobroma cacao.</title>
        <authorList>
            <person name="Ali S.S."/>
            <person name="Asman A."/>
            <person name="Shao J."/>
            <person name="Firmansyah A.P."/>
            <person name="Susilo A.W."/>
            <person name="Rosmana A."/>
            <person name="McMahon P."/>
            <person name="Junaid M."/>
            <person name="Guest D."/>
            <person name="Kheng T.Y."/>
            <person name="Meinhardt L.W."/>
            <person name="Bailey B.A."/>
        </authorList>
    </citation>
    <scope>NUCLEOTIDE SEQUENCE [LARGE SCALE GENOMIC DNA]</scope>
    <source>
        <strain evidence="2 3">CT2</strain>
    </source>
</reference>
<dbReference type="PANTHER" id="PTHR47938">
    <property type="entry name" value="RESPIRATORY COMPLEX I CHAPERONE (CIA84), PUTATIVE (AFU_ORTHOLOGUE AFUA_2G06020)-RELATED"/>
    <property type="match status" value="1"/>
</dbReference>
<dbReference type="GO" id="GO:0005739">
    <property type="term" value="C:mitochondrion"/>
    <property type="evidence" value="ECO:0007669"/>
    <property type="project" value="TreeGrafter"/>
</dbReference>